<sequence length="357" mass="41640">MYEWIGKITANSRFMGILSRICGWIPRPLILLACRSMGLLLLLLAGRSQRDNLLNNMRDLLPGRSDKERRSIRRRYFQNIVFTLYELMLEADRLQTGVERPFRIRGEDHLEQALRIGHGAIVYTPHAGNFFYYYWYLCRNYRCLTIATAGSPELRPLYLRFQAMGCPGLDYDNTPPLELLRKLRSHLAGNGVVFILGDFWRPTFPESRFFGKRTRSPEGAAKLAIELRVPIIPFYGRRTRGFEHELNFEQPLHLYAGFTKQQRGEATLVLNRFMERVIRQHPEQWFYWFNAEQRWEPEPEAHLKAGRERKRAERPVKNKKSVASHESGPAAAKERAASPETVAEAAETEMKRDRNAI</sequence>
<evidence type="ECO:0000256" key="1">
    <source>
        <dbReference type="ARBA" id="ARBA00004533"/>
    </source>
</evidence>
<proteinExistence type="predicted"/>
<keyword evidence="2" id="KW-1003">Cell membrane</keyword>
<keyword evidence="9" id="KW-1185">Reference proteome</keyword>
<evidence type="ECO:0000256" key="3">
    <source>
        <dbReference type="ARBA" id="ARBA00022519"/>
    </source>
</evidence>
<dbReference type="InterPro" id="IPR004960">
    <property type="entry name" value="LipA_acyltrans"/>
</dbReference>
<dbReference type="Proteomes" id="UP000295636">
    <property type="component" value="Unassembled WGS sequence"/>
</dbReference>
<dbReference type="PANTHER" id="PTHR30606:SF10">
    <property type="entry name" value="PHOSPHATIDYLINOSITOL MANNOSIDE ACYLTRANSFERASE"/>
    <property type="match status" value="1"/>
</dbReference>
<protein>
    <submittedName>
        <fullName evidence="8">Lipid A biosynthesis acyltransferase</fullName>
    </submittedName>
</protein>
<feature type="compositionally biased region" description="Basic and acidic residues" evidence="7">
    <location>
        <begin position="348"/>
        <end position="357"/>
    </location>
</feature>
<keyword evidence="6 8" id="KW-0012">Acyltransferase</keyword>
<evidence type="ECO:0000313" key="8">
    <source>
        <dbReference type="EMBL" id="TDF99576.1"/>
    </source>
</evidence>
<dbReference type="CDD" id="cd07984">
    <property type="entry name" value="LPLAT_LABLAT-like"/>
    <property type="match status" value="1"/>
</dbReference>
<evidence type="ECO:0000256" key="7">
    <source>
        <dbReference type="SAM" id="MobiDB-lite"/>
    </source>
</evidence>
<comment type="caution">
    <text evidence="8">The sequence shown here is derived from an EMBL/GenBank/DDBJ whole genome shotgun (WGS) entry which is preliminary data.</text>
</comment>
<dbReference type="PANTHER" id="PTHR30606">
    <property type="entry name" value="LIPID A BIOSYNTHESIS LAUROYL ACYLTRANSFERASE"/>
    <property type="match status" value="1"/>
</dbReference>
<dbReference type="OrthoDB" id="2578313at2"/>
<evidence type="ECO:0000313" key="9">
    <source>
        <dbReference type="Proteomes" id="UP000295636"/>
    </source>
</evidence>
<accession>A0A4R5KV09</accession>
<dbReference type="RefSeq" id="WP_133226127.1">
    <property type="nucleotide sequence ID" value="NZ_SMRT01000002.1"/>
</dbReference>
<evidence type="ECO:0000256" key="4">
    <source>
        <dbReference type="ARBA" id="ARBA00022679"/>
    </source>
</evidence>
<dbReference type="AlphaFoldDB" id="A0A4R5KV09"/>
<keyword evidence="5" id="KW-0472">Membrane</keyword>
<dbReference type="GO" id="GO:0009247">
    <property type="term" value="P:glycolipid biosynthetic process"/>
    <property type="evidence" value="ECO:0007669"/>
    <property type="project" value="UniProtKB-ARBA"/>
</dbReference>
<dbReference type="Pfam" id="PF03279">
    <property type="entry name" value="Lip_A_acyltrans"/>
    <property type="match status" value="1"/>
</dbReference>
<evidence type="ECO:0000256" key="5">
    <source>
        <dbReference type="ARBA" id="ARBA00023136"/>
    </source>
</evidence>
<name>A0A4R5KV09_9BACL</name>
<feature type="compositionally biased region" description="Basic and acidic residues" evidence="7">
    <location>
        <begin position="302"/>
        <end position="316"/>
    </location>
</feature>
<organism evidence="8 9">
    <name type="scientific">Paenibacillus piri</name>
    <dbReference type="NCBI Taxonomy" id="2547395"/>
    <lineage>
        <taxon>Bacteria</taxon>
        <taxon>Bacillati</taxon>
        <taxon>Bacillota</taxon>
        <taxon>Bacilli</taxon>
        <taxon>Bacillales</taxon>
        <taxon>Paenibacillaceae</taxon>
        <taxon>Paenibacillus</taxon>
    </lineage>
</organism>
<feature type="region of interest" description="Disordered" evidence="7">
    <location>
        <begin position="302"/>
        <end position="357"/>
    </location>
</feature>
<dbReference type="GO" id="GO:0016746">
    <property type="term" value="F:acyltransferase activity"/>
    <property type="evidence" value="ECO:0007669"/>
    <property type="project" value="UniProtKB-KW"/>
</dbReference>
<reference evidence="8 9" key="1">
    <citation type="submission" date="2019-03" db="EMBL/GenBank/DDBJ databases">
        <title>This is whole genome sequence of Paenibacillus sp MS74 strain.</title>
        <authorList>
            <person name="Trinh H.N."/>
        </authorList>
    </citation>
    <scope>NUCLEOTIDE SEQUENCE [LARGE SCALE GENOMIC DNA]</scope>
    <source>
        <strain evidence="8 9">MS74</strain>
    </source>
</reference>
<evidence type="ECO:0000256" key="2">
    <source>
        <dbReference type="ARBA" id="ARBA00022475"/>
    </source>
</evidence>
<dbReference type="GO" id="GO:0005886">
    <property type="term" value="C:plasma membrane"/>
    <property type="evidence" value="ECO:0007669"/>
    <property type="project" value="UniProtKB-SubCell"/>
</dbReference>
<keyword evidence="3" id="KW-0997">Cell inner membrane</keyword>
<gene>
    <name evidence="8" type="ORF">E1757_06985</name>
</gene>
<comment type="subcellular location">
    <subcellularLocation>
        <location evidence="1">Cell inner membrane</location>
    </subcellularLocation>
</comment>
<evidence type="ECO:0000256" key="6">
    <source>
        <dbReference type="ARBA" id="ARBA00023315"/>
    </source>
</evidence>
<dbReference type="EMBL" id="SMRT01000002">
    <property type="protein sequence ID" value="TDF99576.1"/>
    <property type="molecule type" value="Genomic_DNA"/>
</dbReference>
<keyword evidence="4 8" id="KW-0808">Transferase</keyword>